<name>A0ABT1AXI2_9FLAO</name>
<comment type="caution">
    <text evidence="2">The sequence shown here is derived from an EMBL/GenBank/DDBJ whole genome shotgun (WGS) entry which is preliminary data.</text>
</comment>
<reference evidence="2 3" key="1">
    <citation type="submission" date="2022-06" db="EMBL/GenBank/DDBJ databases">
        <authorList>
            <person name="Xuan X."/>
        </authorList>
    </citation>
    <scope>NUCLEOTIDE SEQUENCE [LARGE SCALE GENOMIC DNA]</scope>
    <source>
        <strain evidence="2 3">2V75</strain>
    </source>
</reference>
<feature type="transmembrane region" description="Helical" evidence="1">
    <location>
        <begin position="91"/>
        <end position="111"/>
    </location>
</feature>
<keyword evidence="1" id="KW-1133">Transmembrane helix</keyword>
<evidence type="ECO:0000256" key="1">
    <source>
        <dbReference type="SAM" id="Phobius"/>
    </source>
</evidence>
<accession>A0ABT1AXI2</accession>
<feature type="transmembrane region" description="Helical" evidence="1">
    <location>
        <begin position="33"/>
        <end position="50"/>
    </location>
</feature>
<keyword evidence="3" id="KW-1185">Reference proteome</keyword>
<protein>
    <submittedName>
        <fullName evidence="2">Uncharacterized protein</fullName>
    </submittedName>
</protein>
<feature type="transmembrane region" description="Helical" evidence="1">
    <location>
        <begin position="57"/>
        <end position="79"/>
    </location>
</feature>
<feature type="transmembrane region" description="Helical" evidence="1">
    <location>
        <begin position="9"/>
        <end position="27"/>
    </location>
</feature>
<sequence length="118" mass="13200">MKNRTKRERGLQAGFILGVVLILFGTLDPLEGSVLVLLGSILLAVVTYGFRDPQHKWYRLAAVLIFFGVLALWILSAYGGIGEGGDLGYGWAAWIIPYPVGWLILMVLFYLRLFVQKK</sequence>
<evidence type="ECO:0000313" key="2">
    <source>
        <dbReference type="EMBL" id="MCO5724295.1"/>
    </source>
</evidence>
<evidence type="ECO:0000313" key="3">
    <source>
        <dbReference type="Proteomes" id="UP001206312"/>
    </source>
</evidence>
<keyword evidence="1" id="KW-0812">Transmembrane</keyword>
<dbReference type="EMBL" id="JAMXIB010000003">
    <property type="protein sequence ID" value="MCO5724295.1"/>
    <property type="molecule type" value="Genomic_DNA"/>
</dbReference>
<gene>
    <name evidence="2" type="ORF">NG653_05475</name>
</gene>
<proteinExistence type="predicted"/>
<keyword evidence="1" id="KW-0472">Membrane</keyword>
<dbReference type="Proteomes" id="UP001206312">
    <property type="component" value="Unassembled WGS sequence"/>
</dbReference>
<dbReference type="RefSeq" id="WP_252740673.1">
    <property type="nucleotide sequence ID" value="NZ_JAMXIB010000003.1"/>
</dbReference>
<organism evidence="2 3">
    <name type="scientific">Robiginitalea marina</name>
    <dbReference type="NCBI Taxonomy" id="2954105"/>
    <lineage>
        <taxon>Bacteria</taxon>
        <taxon>Pseudomonadati</taxon>
        <taxon>Bacteroidota</taxon>
        <taxon>Flavobacteriia</taxon>
        <taxon>Flavobacteriales</taxon>
        <taxon>Flavobacteriaceae</taxon>
        <taxon>Robiginitalea</taxon>
    </lineage>
</organism>